<dbReference type="RefSeq" id="WP_011791752.1">
    <property type="nucleotide sequence ID" value="NC_008751.1"/>
</dbReference>
<dbReference type="AlphaFoldDB" id="A0A0H3A883"/>
<evidence type="ECO:0008006" key="3">
    <source>
        <dbReference type="Google" id="ProtNLM"/>
    </source>
</evidence>
<reference evidence="2" key="1">
    <citation type="journal article" date="2009" name="Environ. Microbiol.">
        <title>Contribution of mobile genetic elements to Desulfovibrio vulgaris genome plasticity.</title>
        <authorList>
            <person name="Walker C.B."/>
            <person name="Stolyar S."/>
            <person name="Chivian D."/>
            <person name="Pinel N."/>
            <person name="Gabster J.A."/>
            <person name="Dehal P.S."/>
            <person name="He Z."/>
            <person name="Yang Z.K."/>
            <person name="Yen H.C."/>
            <person name="Zhou J."/>
            <person name="Wall J.D."/>
            <person name="Hazen T.C."/>
            <person name="Arkin A.P."/>
            <person name="Stahl D.A."/>
        </authorList>
    </citation>
    <scope>NUCLEOTIDE SEQUENCE [LARGE SCALE GENOMIC DNA]</scope>
    <source>
        <strain evidence="2">DP4</strain>
    </source>
</reference>
<proteinExistence type="predicted"/>
<dbReference type="Proteomes" id="UP000009173">
    <property type="component" value="Chromosome"/>
</dbReference>
<accession>A0A0H3A883</accession>
<dbReference type="KEGG" id="dvl:Dvul_0655"/>
<dbReference type="EMBL" id="CP000527">
    <property type="protein sequence ID" value="ABM27678.1"/>
    <property type="molecule type" value="Genomic_DNA"/>
</dbReference>
<sequence length="350" mass="36629">MTIVSRPTVEHYRGDGVQTQWPVGFAFFRPEHVRAGLSADEGELVLLEQGRDYVVRCDEGFGGGIVECSVPEGQRLTIWLDQPFTQDVDLRNTGVLDAEVLEQACDRLTLMAQQLRDELARCIKVGIHADVNPDGLLQKLDASVSASMTSSVAALAAKAEAEVARAGAEAAKVGAETARDEAASRILPIPVAEAAGKAVVVSVGGGYGLEGVKPFPAGTRLLFQQSTAPTGWTKDTTVNDKALRVVSGAVASGGVTGFSSIFSRTMVDSTTLVASQMPGHAHEVIDSVGTYVRRAGNAGGGIQVIRTTDNGTGATNSTQLVTGTQGSNGSHTHGLDLRLAYIDVIIATKD</sequence>
<evidence type="ECO:0000313" key="1">
    <source>
        <dbReference type="EMBL" id="ABM27678.1"/>
    </source>
</evidence>
<evidence type="ECO:0000313" key="2">
    <source>
        <dbReference type="Proteomes" id="UP000009173"/>
    </source>
</evidence>
<organism evidence="1 2">
    <name type="scientific">Nitratidesulfovibrio vulgaris (strain DP4)</name>
    <name type="common">Desulfovibrio vulgaris</name>
    <dbReference type="NCBI Taxonomy" id="391774"/>
    <lineage>
        <taxon>Bacteria</taxon>
        <taxon>Pseudomonadati</taxon>
        <taxon>Thermodesulfobacteriota</taxon>
        <taxon>Desulfovibrionia</taxon>
        <taxon>Desulfovibrionales</taxon>
        <taxon>Desulfovibrionaceae</taxon>
        <taxon>Nitratidesulfovibrio</taxon>
    </lineage>
</organism>
<gene>
    <name evidence="1" type="ordered locus">Dvul_0655</name>
</gene>
<protein>
    <recommendedName>
        <fullName evidence="3">Tail fiber protein</fullName>
    </recommendedName>
</protein>
<dbReference type="HOGENOM" id="CLU_791633_0_0_7"/>
<name>A0A0H3A883_NITV4</name>